<evidence type="ECO:0000313" key="3">
    <source>
        <dbReference type="Proteomes" id="UP000267821"/>
    </source>
</evidence>
<feature type="compositionally biased region" description="Polar residues" evidence="1">
    <location>
        <begin position="1"/>
        <end position="15"/>
    </location>
</feature>
<feature type="region of interest" description="Disordered" evidence="1">
    <location>
        <begin position="1"/>
        <end position="54"/>
    </location>
</feature>
<reference evidence="2 3" key="1">
    <citation type="journal article" date="2018" name="Nat. Ecol. Evol.">
        <title>Pezizomycetes genomes reveal the molecular basis of ectomycorrhizal truffle lifestyle.</title>
        <authorList>
            <person name="Murat C."/>
            <person name="Payen T."/>
            <person name="Noel B."/>
            <person name="Kuo A."/>
            <person name="Morin E."/>
            <person name="Chen J."/>
            <person name="Kohler A."/>
            <person name="Krizsan K."/>
            <person name="Balestrini R."/>
            <person name="Da Silva C."/>
            <person name="Montanini B."/>
            <person name="Hainaut M."/>
            <person name="Levati E."/>
            <person name="Barry K.W."/>
            <person name="Belfiori B."/>
            <person name="Cichocki N."/>
            <person name="Clum A."/>
            <person name="Dockter R.B."/>
            <person name="Fauchery L."/>
            <person name="Guy J."/>
            <person name="Iotti M."/>
            <person name="Le Tacon F."/>
            <person name="Lindquist E.A."/>
            <person name="Lipzen A."/>
            <person name="Malagnac F."/>
            <person name="Mello A."/>
            <person name="Molinier V."/>
            <person name="Miyauchi S."/>
            <person name="Poulain J."/>
            <person name="Riccioni C."/>
            <person name="Rubini A."/>
            <person name="Sitrit Y."/>
            <person name="Splivallo R."/>
            <person name="Traeger S."/>
            <person name="Wang M."/>
            <person name="Zifcakova L."/>
            <person name="Wipf D."/>
            <person name="Zambonelli A."/>
            <person name="Paolocci F."/>
            <person name="Nowrousian M."/>
            <person name="Ottonello S."/>
            <person name="Baldrian P."/>
            <person name="Spatafora J.W."/>
            <person name="Henrissat B."/>
            <person name="Nagy L.G."/>
            <person name="Aury J.M."/>
            <person name="Wincker P."/>
            <person name="Grigoriev I.V."/>
            <person name="Bonfante P."/>
            <person name="Martin F.M."/>
        </authorList>
    </citation>
    <scope>NUCLEOTIDE SEQUENCE [LARGE SCALE GENOMIC DNA]</scope>
    <source>
        <strain evidence="2 3">ATCC MYA-4762</strain>
    </source>
</reference>
<name>A0A3N4M7F8_9PEZI</name>
<dbReference type="InParanoid" id="A0A3N4M7F8"/>
<feature type="compositionally biased region" description="Low complexity" evidence="1">
    <location>
        <begin position="42"/>
        <end position="52"/>
    </location>
</feature>
<keyword evidence="3" id="KW-1185">Reference proteome</keyword>
<evidence type="ECO:0000256" key="1">
    <source>
        <dbReference type="SAM" id="MobiDB-lite"/>
    </source>
</evidence>
<organism evidence="2 3">
    <name type="scientific">Terfezia boudieri ATCC MYA-4762</name>
    <dbReference type="NCBI Taxonomy" id="1051890"/>
    <lineage>
        <taxon>Eukaryota</taxon>
        <taxon>Fungi</taxon>
        <taxon>Dikarya</taxon>
        <taxon>Ascomycota</taxon>
        <taxon>Pezizomycotina</taxon>
        <taxon>Pezizomycetes</taxon>
        <taxon>Pezizales</taxon>
        <taxon>Pezizaceae</taxon>
        <taxon>Terfezia</taxon>
    </lineage>
</organism>
<feature type="compositionally biased region" description="Basic and acidic residues" evidence="1">
    <location>
        <begin position="16"/>
        <end position="25"/>
    </location>
</feature>
<gene>
    <name evidence="2" type="ORF">L211DRAFT_844860</name>
</gene>
<dbReference type="Proteomes" id="UP000267821">
    <property type="component" value="Unassembled WGS sequence"/>
</dbReference>
<dbReference type="EMBL" id="ML121528">
    <property type="protein sequence ID" value="RPB28782.1"/>
    <property type="molecule type" value="Genomic_DNA"/>
</dbReference>
<dbReference type="AlphaFoldDB" id="A0A3N4M7F8"/>
<accession>A0A3N4M7F8</accession>
<proteinExistence type="predicted"/>
<evidence type="ECO:0000313" key="2">
    <source>
        <dbReference type="EMBL" id="RPB28782.1"/>
    </source>
</evidence>
<protein>
    <submittedName>
        <fullName evidence="2">Uncharacterized protein</fullName>
    </submittedName>
</protein>
<sequence>MPQPRLQTGKESSVYQKEHTQESNSRETTPTHPGHGNPSHYSGTHSSSAEHSSTLEEVDLVGITTEFQEYMENIRHRIDRQPHDSLWEGFSTLGLWQVVGSIIEFSQYQVISDLEDEELRLKTKLAAMWERLGDPGIPATPDLDTYKMILYAPCGIITNMVLKFSPRDVQWTMSNTWDAIWQMFPEDTEGILACIQENIYLEAFKPCDVPDLEIYLPRLIISATVLPIAFDFDHYTIQFLGDDKIQQCLANLQKSIIDNTDTMPYDVHCVRAYAIFALRKDPQRFERERAKSVDALARTLHGYLRPLGIIEGLKLKFDLHLRDAINCAAETGLELAQFRCSAVARKNGCRPGDHFDPRLMTARFICPGSVMESRLVEEGARVAIVLSPLFVKMRYKRCGQPWDVENMEIQELSRIILQKGNVVCYIMKEGKEGGKSVEFPG</sequence>